<dbReference type="GO" id="GO:0015562">
    <property type="term" value="F:efflux transmembrane transporter activity"/>
    <property type="evidence" value="ECO:0007669"/>
    <property type="project" value="InterPro"/>
</dbReference>
<dbReference type="Pfam" id="PF25954">
    <property type="entry name" value="Beta-barrel_RND_2"/>
    <property type="match status" value="1"/>
</dbReference>
<evidence type="ECO:0000259" key="4">
    <source>
        <dbReference type="Pfam" id="PF25954"/>
    </source>
</evidence>
<comment type="similarity">
    <text evidence="1">Belongs to the membrane fusion protein (MFP) (TC 8.A.1) family.</text>
</comment>
<evidence type="ECO:0000313" key="8">
    <source>
        <dbReference type="Proteomes" id="UP000009315"/>
    </source>
</evidence>
<dbReference type="SUPFAM" id="SSF111369">
    <property type="entry name" value="HlyD-like secretion proteins"/>
    <property type="match status" value="1"/>
</dbReference>
<feature type="domain" description="YknX-like C-terminal permuted SH3-like" evidence="6">
    <location>
        <begin position="299"/>
        <end position="366"/>
    </location>
</feature>
<dbReference type="PANTHER" id="PTHR30469">
    <property type="entry name" value="MULTIDRUG RESISTANCE PROTEIN MDTA"/>
    <property type="match status" value="1"/>
</dbReference>
<dbReference type="Gene3D" id="2.40.30.170">
    <property type="match status" value="1"/>
</dbReference>
<feature type="domain" description="CusB-like beta-barrel" evidence="4">
    <location>
        <begin position="221"/>
        <end position="293"/>
    </location>
</feature>
<dbReference type="OrthoDB" id="5392603at2"/>
<dbReference type="Proteomes" id="UP000009315">
    <property type="component" value="Unassembled WGS sequence"/>
</dbReference>
<comment type="caution">
    <text evidence="7">The sequence shown here is derived from an EMBL/GenBank/DDBJ whole genome shotgun (WGS) entry which is preliminary data.</text>
</comment>
<evidence type="ECO:0000256" key="2">
    <source>
        <dbReference type="SAM" id="Coils"/>
    </source>
</evidence>
<dbReference type="RefSeq" id="WP_008410434.1">
    <property type="nucleotide sequence ID" value="NZ_CAOS01000003.1"/>
</dbReference>
<evidence type="ECO:0000259" key="6">
    <source>
        <dbReference type="Pfam" id="PF25989"/>
    </source>
</evidence>
<evidence type="ECO:0000313" key="7">
    <source>
        <dbReference type="EMBL" id="CCO07525.1"/>
    </source>
</evidence>
<evidence type="ECO:0000256" key="3">
    <source>
        <dbReference type="SAM" id="SignalP"/>
    </source>
</evidence>
<dbReference type="AlphaFoldDB" id="K8DY07"/>
<dbReference type="Gene3D" id="2.40.420.20">
    <property type="match status" value="1"/>
</dbReference>
<feature type="coiled-coil region" evidence="2">
    <location>
        <begin position="152"/>
        <end position="179"/>
    </location>
</feature>
<dbReference type="eggNOG" id="COG0845">
    <property type="taxonomic scope" value="Bacteria"/>
</dbReference>
<feature type="signal peptide" evidence="3">
    <location>
        <begin position="1"/>
        <end position="21"/>
    </location>
</feature>
<feature type="domain" description="CzcB-like barrel-sandwich hybrid" evidence="5">
    <location>
        <begin position="61"/>
        <end position="213"/>
    </location>
</feature>
<protein>
    <submittedName>
        <fullName evidence="7">Efflux transporter, RND family, MFP subunit</fullName>
    </submittedName>
</protein>
<sequence length="376" mass="39728">MKRIIVLMLCMLVLTASVTGCGQKTPPQEEKLMPVEITKVSTADLTHTLSATGEIIAAADVNVMPKVTGRVEKVLVRVGDKVHRGQALVQLEGNETRHALDQAEAGLELAQANWERAHQALKDAEINFERSKILYDAQAIAKSQFEQAESALVTARSNLKVAAAQLKQAQATLHTTQDNYNNALLTSPIDGVVAGIQVDPGDTVTPQAPAVTVVQLANPKVKVYVSENVVSSIKEGTTVPVAINALNKTVNGTVLSVAPRADAATRSFAVEIQLPNQQGEIKPGMVARLNLSTGTSAGVLALPVDAVLEREGRHYVFIVADGKAKEVSVQVGVTSGELVEIKDGLKAGQTVIVKGNRLVADGQKVKAVKELGGAAR</sequence>
<gene>
    <name evidence="7" type="ORF">DESHY_110471</name>
</gene>
<reference evidence="7 8" key="1">
    <citation type="journal article" date="2013" name="Genome Announc.">
        <title>Genome Sequence of the Sulfate-Reducing Bacterium Desulfotomaculum hydrothermale Lam5(T).</title>
        <authorList>
            <person name="Amin O."/>
            <person name="Fardeau M.L."/>
            <person name="Valette O."/>
            <person name="Hirschler-Rea A."/>
            <person name="Barbe V."/>
            <person name="Medigue C."/>
            <person name="Vacherie B."/>
            <person name="Ollivier B."/>
            <person name="Bertin P.N."/>
            <person name="Dolla A."/>
        </authorList>
    </citation>
    <scope>NUCLEOTIDE SEQUENCE [LARGE SCALE GENOMIC DNA]</scope>
    <source>
        <strain evidence="8">Lam5 / DSM 18033</strain>
    </source>
</reference>
<dbReference type="Pfam" id="PF25989">
    <property type="entry name" value="YknX_C"/>
    <property type="match status" value="1"/>
</dbReference>
<proteinExistence type="inferred from homology"/>
<dbReference type="InterPro" id="IPR006143">
    <property type="entry name" value="RND_pump_MFP"/>
</dbReference>
<dbReference type="NCBIfam" id="TIGR01730">
    <property type="entry name" value="RND_mfp"/>
    <property type="match status" value="1"/>
</dbReference>
<evidence type="ECO:0000259" key="5">
    <source>
        <dbReference type="Pfam" id="PF25973"/>
    </source>
</evidence>
<dbReference type="InterPro" id="IPR058637">
    <property type="entry name" value="YknX-like_C"/>
</dbReference>
<name>K8DY07_9FIRM</name>
<dbReference type="Gene3D" id="2.40.50.100">
    <property type="match status" value="1"/>
</dbReference>
<dbReference type="InterPro" id="IPR058647">
    <property type="entry name" value="BSH_CzcB-like"/>
</dbReference>
<dbReference type="PROSITE" id="PS51257">
    <property type="entry name" value="PROKAR_LIPOPROTEIN"/>
    <property type="match status" value="1"/>
</dbReference>
<dbReference type="STRING" id="1121428.DESHY_110471"/>
<dbReference type="GO" id="GO:1990281">
    <property type="term" value="C:efflux pump complex"/>
    <property type="evidence" value="ECO:0007669"/>
    <property type="project" value="TreeGrafter"/>
</dbReference>
<dbReference type="Gene3D" id="1.10.287.470">
    <property type="entry name" value="Helix hairpin bin"/>
    <property type="match status" value="1"/>
</dbReference>
<feature type="chain" id="PRO_5039461197" evidence="3">
    <location>
        <begin position="22"/>
        <end position="376"/>
    </location>
</feature>
<organism evidence="7 8">
    <name type="scientific">Desulforamulus hydrothermalis Lam5 = DSM 18033</name>
    <dbReference type="NCBI Taxonomy" id="1121428"/>
    <lineage>
        <taxon>Bacteria</taxon>
        <taxon>Bacillati</taxon>
        <taxon>Bacillota</taxon>
        <taxon>Clostridia</taxon>
        <taxon>Eubacteriales</taxon>
        <taxon>Peptococcaceae</taxon>
        <taxon>Desulforamulus</taxon>
    </lineage>
</organism>
<keyword evidence="3" id="KW-0732">Signal</keyword>
<keyword evidence="2" id="KW-0175">Coiled coil</keyword>
<evidence type="ECO:0000256" key="1">
    <source>
        <dbReference type="ARBA" id="ARBA00009477"/>
    </source>
</evidence>
<keyword evidence="8" id="KW-1185">Reference proteome</keyword>
<dbReference type="Pfam" id="PF25973">
    <property type="entry name" value="BSH_CzcB"/>
    <property type="match status" value="1"/>
</dbReference>
<accession>K8DY07</accession>
<dbReference type="EMBL" id="CAOS01000003">
    <property type="protein sequence ID" value="CCO07525.1"/>
    <property type="molecule type" value="Genomic_DNA"/>
</dbReference>
<dbReference type="InterPro" id="IPR058792">
    <property type="entry name" value="Beta-barrel_RND_2"/>
</dbReference>